<organism evidence="2 3">
    <name type="scientific">Sphaerosporella brunnea</name>
    <dbReference type="NCBI Taxonomy" id="1250544"/>
    <lineage>
        <taxon>Eukaryota</taxon>
        <taxon>Fungi</taxon>
        <taxon>Dikarya</taxon>
        <taxon>Ascomycota</taxon>
        <taxon>Pezizomycotina</taxon>
        <taxon>Pezizomycetes</taxon>
        <taxon>Pezizales</taxon>
        <taxon>Pyronemataceae</taxon>
        <taxon>Sphaerosporella</taxon>
    </lineage>
</organism>
<dbReference type="InParanoid" id="A0A5J5F7E2"/>
<name>A0A5J5F7E2_9PEZI</name>
<evidence type="ECO:0000256" key="1">
    <source>
        <dbReference type="SAM" id="MobiDB-lite"/>
    </source>
</evidence>
<reference evidence="2 3" key="1">
    <citation type="submission" date="2019-09" db="EMBL/GenBank/DDBJ databases">
        <title>Draft genome of the ectomycorrhizal ascomycete Sphaerosporella brunnea.</title>
        <authorList>
            <consortium name="DOE Joint Genome Institute"/>
            <person name="Benucci G.M."/>
            <person name="Marozzi G."/>
            <person name="Antonielli L."/>
            <person name="Sanchez S."/>
            <person name="Marco P."/>
            <person name="Wang X."/>
            <person name="Falini L.B."/>
            <person name="Barry K."/>
            <person name="Haridas S."/>
            <person name="Lipzen A."/>
            <person name="Labutti K."/>
            <person name="Grigoriev I.V."/>
            <person name="Murat C."/>
            <person name="Martin F."/>
            <person name="Albertini E."/>
            <person name="Donnini D."/>
            <person name="Bonito G."/>
        </authorList>
    </citation>
    <scope>NUCLEOTIDE SEQUENCE [LARGE SCALE GENOMIC DNA]</scope>
    <source>
        <strain evidence="2 3">Sb_GMNB300</strain>
    </source>
</reference>
<accession>A0A5J5F7E2</accession>
<keyword evidence="3" id="KW-1185">Reference proteome</keyword>
<evidence type="ECO:0000313" key="2">
    <source>
        <dbReference type="EMBL" id="KAA8912647.1"/>
    </source>
</evidence>
<dbReference type="AlphaFoldDB" id="A0A5J5F7E2"/>
<feature type="compositionally biased region" description="Acidic residues" evidence="1">
    <location>
        <begin position="1"/>
        <end position="16"/>
    </location>
</feature>
<dbReference type="Proteomes" id="UP000326924">
    <property type="component" value="Unassembled WGS sequence"/>
</dbReference>
<protein>
    <submittedName>
        <fullName evidence="2">Uncharacterized protein</fullName>
    </submittedName>
</protein>
<proteinExistence type="predicted"/>
<gene>
    <name evidence="2" type="ORF">FN846DRAFT_903404</name>
</gene>
<comment type="caution">
    <text evidence="2">The sequence shown here is derived from an EMBL/GenBank/DDBJ whole genome shotgun (WGS) entry which is preliminary data.</text>
</comment>
<sequence>MGENDDGSNNDDDDGREEGTLHPGTTRPCLQAKHLRSTGWSWNGQPTSGWILDHHRSTEQESQHHTRLHQRVQACRIRAPARPQQGSRHHSAPCHRLWLQHGPGNNNALSRAAAPGFGRIIKVTRTQGGTFTPTAAPHASAAPLFIAGEPMLAAMRSVSPGITVINPNEE</sequence>
<evidence type="ECO:0000313" key="3">
    <source>
        <dbReference type="Proteomes" id="UP000326924"/>
    </source>
</evidence>
<dbReference type="EMBL" id="VXIS01000021">
    <property type="protein sequence ID" value="KAA8912647.1"/>
    <property type="molecule type" value="Genomic_DNA"/>
</dbReference>
<feature type="region of interest" description="Disordered" evidence="1">
    <location>
        <begin position="1"/>
        <end position="32"/>
    </location>
</feature>